<proteinExistence type="predicted"/>
<dbReference type="Pfam" id="PF11726">
    <property type="entry name" value="YagK_YfjJ_C"/>
    <property type="match status" value="1"/>
</dbReference>
<reference evidence="3 5" key="3">
    <citation type="submission" date="2019-03" db="EMBL/GenBank/DDBJ databases">
        <authorList>
            <consortium name="Pathogen Informatics"/>
        </authorList>
    </citation>
    <scope>NUCLEOTIDE SEQUENCE [LARGE SCALE GENOMIC DNA]</scope>
    <source>
        <strain evidence="3 5">NCTC12282</strain>
    </source>
</reference>
<name>A0A2C6DS17_9GAMM</name>
<reference evidence="2" key="1">
    <citation type="submission" date="2017-09" db="EMBL/GenBank/DDBJ databases">
        <title>FDA dAtabase for Regulatory Grade micrObial Sequences (FDA-ARGOS): Supporting development and validation of Infectious Disease Dx tests.</title>
        <authorList>
            <person name="Minogue T."/>
            <person name="Wolcott M."/>
            <person name="Wasieloski L."/>
            <person name="Aguilar W."/>
            <person name="Moore D."/>
            <person name="Tallon L.J."/>
            <person name="Sadzewicz L."/>
            <person name="Ott S."/>
            <person name="Zhao X."/>
            <person name="Nagaraj S."/>
            <person name="Vavikolanu K."/>
            <person name="Aluvathingal J."/>
            <person name="Nadendla S."/>
            <person name="Sichtig H."/>
        </authorList>
    </citation>
    <scope>NUCLEOTIDE SEQUENCE</scope>
    <source>
        <strain evidence="2">FDAARGOS_387</strain>
    </source>
</reference>
<dbReference type="STRING" id="1111728.GCA_000427805_04814"/>
<evidence type="ECO:0000259" key="1">
    <source>
        <dbReference type="Pfam" id="PF11726"/>
    </source>
</evidence>
<keyword evidence="4" id="KW-1185">Reference proteome</keyword>
<accession>A0A2C6DS17</accession>
<organism evidence="2 4">
    <name type="scientific">Budvicia aquatica</name>
    <dbReference type="NCBI Taxonomy" id="82979"/>
    <lineage>
        <taxon>Bacteria</taxon>
        <taxon>Pseudomonadati</taxon>
        <taxon>Pseudomonadota</taxon>
        <taxon>Gammaproteobacteria</taxon>
        <taxon>Enterobacterales</taxon>
        <taxon>Budviciaceae</taxon>
        <taxon>Budvicia</taxon>
    </lineage>
</organism>
<dbReference type="InterPro" id="IPR057271">
    <property type="entry name" value="YagK_YfjJ_C"/>
</dbReference>
<reference evidence="4" key="2">
    <citation type="submission" date="2017-09" db="EMBL/GenBank/DDBJ databases">
        <title>FDA dAtabase for Regulatory Grade micrObial Sequences (FDA-ARGOS): Supporting development and validation of Infectious Disease Dx tests.</title>
        <authorList>
            <person name="Minogue T."/>
            <person name="Wolcott M."/>
            <person name="Wasieloski L."/>
            <person name="Aguilar W."/>
            <person name="Moore D."/>
            <person name="Tallon L."/>
            <person name="Sadzewicz L."/>
            <person name="Ott S."/>
            <person name="Zhao X."/>
            <person name="Nagaraj S."/>
            <person name="Vavikolanu K."/>
            <person name="Aluvathingal J."/>
            <person name="Nadendla S."/>
            <person name="Sichtig H."/>
        </authorList>
    </citation>
    <scope>NUCLEOTIDE SEQUENCE [LARGE SCALE GENOMIC DNA]</scope>
    <source>
        <strain evidence="4">FDAARGOS_387</strain>
    </source>
</reference>
<dbReference type="Proteomes" id="UP000224974">
    <property type="component" value="Unassembled WGS sequence"/>
</dbReference>
<evidence type="ECO:0000313" key="3">
    <source>
        <dbReference type="EMBL" id="VFS51542.1"/>
    </source>
</evidence>
<evidence type="ECO:0000313" key="5">
    <source>
        <dbReference type="Proteomes" id="UP000373449"/>
    </source>
</evidence>
<dbReference type="Proteomes" id="UP000373449">
    <property type="component" value="Unassembled WGS sequence"/>
</dbReference>
<feature type="domain" description="YagK/YfjJ C-terminal" evidence="1">
    <location>
        <begin position="38"/>
        <end position="208"/>
    </location>
</feature>
<sequence length="210" mass="24989">MFKPYLNEDKLEYIVSAWGEVHVDYIHRVEETFRKAMQEYPRLLVVRVDFRFPSDSCVIVKKDSGVTTRTMKSLDEKILADSKRKKKRNERVYPCRVRYIWVREFGEKDNKHYHVLLLLNKDAYHYPGSFKKKDNLSYMIKTAWCSAIGVAYDDYEGLVEFPQNCYYWVKRNNKLELETFDAVMFRTSYFAKMATKVSGDGERNFGCSQK</sequence>
<evidence type="ECO:0000313" key="2">
    <source>
        <dbReference type="EMBL" id="PHI31255.1"/>
    </source>
</evidence>
<protein>
    <submittedName>
        <fullName evidence="3">Protein of uncharacterized function (DUF3296)</fullName>
    </submittedName>
</protein>
<dbReference type="EMBL" id="CAADJA010000002">
    <property type="protein sequence ID" value="VFS51542.1"/>
    <property type="molecule type" value="Genomic_DNA"/>
</dbReference>
<dbReference type="OrthoDB" id="5701642at2"/>
<dbReference type="EMBL" id="PDDX01000001">
    <property type="protein sequence ID" value="PHI31255.1"/>
    <property type="molecule type" value="Genomic_DNA"/>
</dbReference>
<gene>
    <name evidence="2" type="ORF">CRN84_18880</name>
    <name evidence="3" type="ORF">NCTC12282_05189</name>
</gene>
<evidence type="ECO:0000313" key="4">
    <source>
        <dbReference type="Proteomes" id="UP000224974"/>
    </source>
</evidence>
<dbReference type="AlphaFoldDB" id="A0A2C6DS17"/>
<dbReference type="RefSeq" id="WP_099044228.1">
    <property type="nucleotide sequence ID" value="NZ_CAADJA010000002.1"/>
</dbReference>